<name>A0A8J6B8W8_9EUKA</name>
<keyword evidence="3" id="KW-1185">Reference proteome</keyword>
<comment type="caution">
    <text evidence="2">The sequence shown here is derived from an EMBL/GenBank/DDBJ whole genome shotgun (WGS) entry which is preliminary data.</text>
</comment>
<dbReference type="Proteomes" id="UP000717585">
    <property type="component" value="Unassembled WGS sequence"/>
</dbReference>
<gene>
    <name evidence="2" type="ORF">J8273_0412</name>
</gene>
<proteinExistence type="predicted"/>
<protein>
    <submittedName>
        <fullName evidence="2">Chromosome partition protein Smc</fullName>
    </submittedName>
</protein>
<accession>A0A8J6B8W8</accession>
<evidence type="ECO:0000313" key="2">
    <source>
        <dbReference type="EMBL" id="KAG9395192.1"/>
    </source>
</evidence>
<evidence type="ECO:0000313" key="3">
    <source>
        <dbReference type="Proteomes" id="UP000717585"/>
    </source>
</evidence>
<organism evidence="2 3">
    <name type="scientific">Carpediemonas membranifera</name>
    <dbReference type="NCBI Taxonomy" id="201153"/>
    <lineage>
        <taxon>Eukaryota</taxon>
        <taxon>Metamonada</taxon>
        <taxon>Carpediemonas-like organisms</taxon>
        <taxon>Carpediemonas</taxon>
    </lineage>
</organism>
<reference evidence="2" key="1">
    <citation type="submission" date="2021-05" db="EMBL/GenBank/DDBJ databases">
        <title>A free-living protist that lacks canonical eukaryotic 1 DNA replication and segregation systems.</title>
        <authorList>
            <person name="Salas-Leiva D.E."/>
            <person name="Tromer E.C."/>
            <person name="Curtis B.A."/>
            <person name="Jerlstrom-Hultqvist J."/>
            <person name="Kolisko M."/>
            <person name="Yi Z."/>
            <person name="Salas-Leiva J.S."/>
            <person name="Gallot-Lavallee L."/>
            <person name="Kops G.J.P.L."/>
            <person name="Archibald J.M."/>
            <person name="Simpson A.G.B."/>
            <person name="Roger A.J."/>
        </authorList>
    </citation>
    <scope>NUCLEOTIDE SEQUENCE</scope>
    <source>
        <strain evidence="2">BICM</strain>
    </source>
</reference>
<dbReference type="EMBL" id="JAHDYR010000012">
    <property type="protein sequence ID" value="KAG9395192.1"/>
    <property type="molecule type" value="Genomic_DNA"/>
</dbReference>
<dbReference type="AlphaFoldDB" id="A0A8J6B8W8"/>
<evidence type="ECO:0000256" key="1">
    <source>
        <dbReference type="SAM" id="Coils"/>
    </source>
</evidence>
<sequence>MIGYKRVCNKAQRLEDPYEDRQFRCKYSGPLTSKPKKVVVTIGERFVVFRLPKHRTAHLAYEDIPSWETNDRTFLTIHYNSQDGFRENHHLLTGDSASIHECIKVAVDRIVEDREETGIVSSPEPERRNEMDELNVLFDDVYDEQAAYDGYFNDADFGVTPQVGPADNNAENVPYSPSTPAIQILRNRLESINATMAQYGIETVSLDDTPEAHRRMVEALELLCSMAERTKDNEDTMTSSITSLETSAARSAREISRLQEDLRKERQRTAAKEALIRKERKAHESAMNSEGRGRENVELEIKKIARRCQQTEHKLRRAEGEYDKLRDQLLTAQKRFFKLNE</sequence>
<keyword evidence="1" id="KW-0175">Coiled coil</keyword>
<feature type="coiled-coil region" evidence="1">
    <location>
        <begin position="241"/>
        <end position="335"/>
    </location>
</feature>